<dbReference type="InterPro" id="IPR039653">
    <property type="entry name" value="Prenyltransferase"/>
</dbReference>
<dbReference type="InterPro" id="IPR000537">
    <property type="entry name" value="UbiA_prenyltransferase"/>
</dbReference>
<dbReference type="Gene3D" id="1.10.357.140">
    <property type="entry name" value="UbiA prenyltransferase"/>
    <property type="match status" value="1"/>
</dbReference>
<evidence type="ECO:0000256" key="6">
    <source>
        <dbReference type="SAM" id="Phobius"/>
    </source>
</evidence>
<comment type="subcellular location">
    <subcellularLocation>
        <location evidence="1">Membrane</location>
        <topology evidence="1">Multi-pass membrane protein</topology>
    </subcellularLocation>
</comment>
<dbReference type="RefSeq" id="WP_266343743.1">
    <property type="nucleotide sequence ID" value="NZ_JAPKNH010000003.1"/>
</dbReference>
<keyword evidence="8" id="KW-1185">Reference proteome</keyword>
<evidence type="ECO:0000256" key="3">
    <source>
        <dbReference type="ARBA" id="ARBA00022692"/>
    </source>
</evidence>
<reference evidence="8" key="1">
    <citation type="journal article" date="2019" name="Int. J. Syst. Evol. Microbiol.">
        <title>The Global Catalogue of Microorganisms (GCM) 10K type strain sequencing project: providing services to taxonomists for standard genome sequencing and annotation.</title>
        <authorList>
            <consortium name="The Broad Institute Genomics Platform"/>
            <consortium name="The Broad Institute Genome Sequencing Center for Infectious Disease"/>
            <person name="Wu L."/>
            <person name="Ma J."/>
        </authorList>
    </citation>
    <scope>NUCLEOTIDE SEQUENCE [LARGE SCALE GENOMIC DNA]</scope>
    <source>
        <strain evidence="8">KACC 12633</strain>
    </source>
</reference>
<dbReference type="CDD" id="cd13963">
    <property type="entry name" value="PT_UbiA_2"/>
    <property type="match status" value="1"/>
</dbReference>
<name>A0ABW0Q0F7_9HYPH</name>
<protein>
    <submittedName>
        <fullName evidence="7">UbiA family prenyltransferase</fullName>
    </submittedName>
</protein>
<evidence type="ECO:0000256" key="1">
    <source>
        <dbReference type="ARBA" id="ARBA00004141"/>
    </source>
</evidence>
<feature type="transmembrane region" description="Helical" evidence="6">
    <location>
        <begin position="395"/>
        <end position="414"/>
    </location>
</feature>
<dbReference type="Pfam" id="PF01040">
    <property type="entry name" value="UbiA"/>
    <property type="match status" value="1"/>
</dbReference>
<keyword evidence="2" id="KW-1003">Cell membrane</keyword>
<organism evidence="7 8">
    <name type="scientific">Kaistia terrae</name>
    <dbReference type="NCBI Taxonomy" id="537017"/>
    <lineage>
        <taxon>Bacteria</taxon>
        <taxon>Pseudomonadati</taxon>
        <taxon>Pseudomonadota</taxon>
        <taxon>Alphaproteobacteria</taxon>
        <taxon>Hyphomicrobiales</taxon>
        <taxon>Kaistiaceae</taxon>
        <taxon>Kaistia</taxon>
    </lineage>
</organism>
<feature type="transmembrane region" description="Helical" evidence="6">
    <location>
        <begin position="448"/>
        <end position="470"/>
    </location>
</feature>
<comment type="caution">
    <text evidence="7">The sequence shown here is derived from an EMBL/GenBank/DDBJ whole genome shotgun (WGS) entry which is preliminary data.</text>
</comment>
<sequence length="472" mass="52418">MDSNSVPLVVDLDGTLIRSDIFLESLLGLLSQDPLKAIHAIGGLRHGRAELKGRLADSGIIEAERLPINTDVLEFLRAERESGRRIYLASASDRRDAQSVAEHLQLFDGVFGSEEGINLSGSAKSRRLCEAFGEGGFDYIGDAKIDEAVWRMARRVYIANARKKHLTDVRAWAPEAKSIGLREVHIMEYIRTLRPHQWLKNLLIFVPPLAAHDFISLFGVSMLAFLSFCLCASSVYILNDLLDLRNDRAHSRKRTRPFAAGKIPVMHGVLLIPLLLTSSFGLALFLHAEFIGVLSIYYVVTCAYSFFLKKKMLIDVIALACLYGCRIWAGAAATQLVLSPWLIAFAIFIFLCLALVKRCSELIDHIQGEKGEPRGRGYRLADLPALQSMAAASGYISILVLALYFNSPAVLILYSHPDRLWIICVILLFWISRTLLLTHRGEMHDDPVVFATLDRTSLIAALACLGTVIVSL</sequence>
<evidence type="ECO:0000256" key="2">
    <source>
        <dbReference type="ARBA" id="ARBA00022475"/>
    </source>
</evidence>
<feature type="transmembrane region" description="Helical" evidence="6">
    <location>
        <begin position="259"/>
        <end position="276"/>
    </location>
</feature>
<evidence type="ECO:0000313" key="8">
    <source>
        <dbReference type="Proteomes" id="UP001596150"/>
    </source>
</evidence>
<feature type="transmembrane region" description="Helical" evidence="6">
    <location>
        <begin position="420"/>
        <end position="436"/>
    </location>
</feature>
<dbReference type="NCBIfam" id="NF006088">
    <property type="entry name" value="PRK08238.1"/>
    <property type="match status" value="1"/>
</dbReference>
<feature type="transmembrane region" description="Helical" evidence="6">
    <location>
        <begin position="214"/>
        <end position="238"/>
    </location>
</feature>
<keyword evidence="5 6" id="KW-0472">Membrane</keyword>
<keyword evidence="3 6" id="KW-0812">Transmembrane</keyword>
<dbReference type="SUPFAM" id="SSF56784">
    <property type="entry name" value="HAD-like"/>
    <property type="match status" value="1"/>
</dbReference>
<evidence type="ECO:0000313" key="7">
    <source>
        <dbReference type="EMBL" id="MFC5518081.1"/>
    </source>
</evidence>
<evidence type="ECO:0000256" key="4">
    <source>
        <dbReference type="ARBA" id="ARBA00022989"/>
    </source>
</evidence>
<feature type="transmembrane region" description="Helical" evidence="6">
    <location>
        <begin position="282"/>
        <end position="300"/>
    </location>
</feature>
<gene>
    <name evidence="7" type="ORF">ACFPP9_20045</name>
</gene>
<dbReference type="InterPro" id="IPR044878">
    <property type="entry name" value="UbiA_sf"/>
</dbReference>
<accession>A0ABW0Q0F7</accession>
<dbReference type="Gene3D" id="3.40.50.1000">
    <property type="entry name" value="HAD superfamily/HAD-like"/>
    <property type="match status" value="1"/>
</dbReference>
<keyword evidence="4 6" id="KW-1133">Transmembrane helix</keyword>
<evidence type="ECO:0000256" key="5">
    <source>
        <dbReference type="ARBA" id="ARBA00023136"/>
    </source>
</evidence>
<dbReference type="PANTHER" id="PTHR11048:SF5">
    <property type="entry name" value="DECAPRENYL-PHOSPHATE PHOSPHORIBOSYLTRANSFERASE"/>
    <property type="match status" value="1"/>
</dbReference>
<proteinExistence type="predicted"/>
<dbReference type="PANTHER" id="PTHR11048">
    <property type="entry name" value="PRENYLTRANSFERASES"/>
    <property type="match status" value="1"/>
</dbReference>
<dbReference type="EMBL" id="JBHSML010000013">
    <property type="protein sequence ID" value="MFC5518081.1"/>
    <property type="molecule type" value="Genomic_DNA"/>
</dbReference>
<dbReference type="Proteomes" id="UP001596150">
    <property type="component" value="Unassembled WGS sequence"/>
</dbReference>
<dbReference type="InterPro" id="IPR036412">
    <property type="entry name" value="HAD-like_sf"/>
</dbReference>
<feature type="transmembrane region" description="Helical" evidence="6">
    <location>
        <begin position="337"/>
        <end position="356"/>
    </location>
</feature>
<dbReference type="InterPro" id="IPR023214">
    <property type="entry name" value="HAD_sf"/>
</dbReference>